<dbReference type="PANTHER" id="PTHR30093">
    <property type="entry name" value="GENERAL SECRETION PATHWAY PROTEIN G"/>
    <property type="match status" value="1"/>
</dbReference>
<dbReference type="SUPFAM" id="SSF54523">
    <property type="entry name" value="Pili subunits"/>
    <property type="match status" value="1"/>
</dbReference>
<name>A0A7C2P862_9PLAN</name>
<organism evidence="2">
    <name type="scientific">Schlesneria paludicola</name>
    <dbReference type="NCBI Taxonomy" id="360056"/>
    <lineage>
        <taxon>Bacteria</taxon>
        <taxon>Pseudomonadati</taxon>
        <taxon>Planctomycetota</taxon>
        <taxon>Planctomycetia</taxon>
        <taxon>Planctomycetales</taxon>
        <taxon>Planctomycetaceae</taxon>
        <taxon>Schlesneria</taxon>
    </lineage>
</organism>
<dbReference type="Gene3D" id="3.30.700.10">
    <property type="entry name" value="Glycoprotein, Type 4 Pilin"/>
    <property type="match status" value="1"/>
</dbReference>
<evidence type="ECO:0000313" key="2">
    <source>
        <dbReference type="EMBL" id="HEN17035.1"/>
    </source>
</evidence>
<dbReference type="Pfam" id="PF07963">
    <property type="entry name" value="N_methyl"/>
    <property type="match status" value="1"/>
</dbReference>
<dbReference type="InterPro" id="IPR045584">
    <property type="entry name" value="Pilin-like"/>
</dbReference>
<sequence>MKRRGFTLIELLVVIAIIAILIALLLPAVQQAREAARRTQCRNNLKQLGLALHNYHDVYQHFPGGHQGSDPWMDSCPAGVCGLWAWPAMLLPYVDQAPLYNLLQPNSPFNLPQRTTNPATLAEMQRPLTIFRCPSDTGPGINSELRVPTTGPGNGNCTTTDCVATATSNYVGANHPWELERDNWDGMFGRAQRLGNINTPTGRLRCTRIRDIGDGSSNTIAIGERAWSLQGVMLRAATVFGCQDDSENHSRQGLVYNMAAGRYKLNDTCGNCSRGFSSVHEGGAHFLLADGAVRFISENIDHNNSSATIDSTYERLIHISDRQTVGDF</sequence>
<dbReference type="AlphaFoldDB" id="A0A7C2P862"/>
<dbReference type="Pfam" id="PF07596">
    <property type="entry name" value="SBP_bac_10"/>
    <property type="match status" value="1"/>
</dbReference>
<accession>A0A7C2P862</accession>
<gene>
    <name evidence="2" type="ORF">ENQ76_16370</name>
</gene>
<reference evidence="2" key="1">
    <citation type="journal article" date="2020" name="mSystems">
        <title>Genome- and Community-Level Interaction Insights into Carbon Utilization and Element Cycling Functions of Hydrothermarchaeota in Hydrothermal Sediment.</title>
        <authorList>
            <person name="Zhou Z."/>
            <person name="Liu Y."/>
            <person name="Xu W."/>
            <person name="Pan J."/>
            <person name="Luo Z.H."/>
            <person name="Li M."/>
        </authorList>
    </citation>
    <scope>NUCLEOTIDE SEQUENCE [LARGE SCALE GENOMIC DNA]</scope>
    <source>
        <strain evidence="2">SpSt-339</strain>
    </source>
</reference>
<dbReference type="PROSITE" id="PS00409">
    <property type="entry name" value="PROKAR_NTER_METHYL"/>
    <property type="match status" value="1"/>
</dbReference>
<evidence type="ECO:0000259" key="1">
    <source>
        <dbReference type="Pfam" id="PF07596"/>
    </source>
</evidence>
<dbReference type="NCBIfam" id="TIGR02532">
    <property type="entry name" value="IV_pilin_GFxxxE"/>
    <property type="match status" value="1"/>
</dbReference>
<dbReference type="PANTHER" id="PTHR30093:SF2">
    <property type="entry name" value="TYPE II SECRETION SYSTEM PROTEIN H"/>
    <property type="match status" value="1"/>
</dbReference>
<feature type="domain" description="DUF1559" evidence="1">
    <location>
        <begin position="30"/>
        <end position="302"/>
    </location>
</feature>
<comment type="caution">
    <text evidence="2">The sequence shown here is derived from an EMBL/GenBank/DDBJ whole genome shotgun (WGS) entry which is preliminary data.</text>
</comment>
<dbReference type="InterPro" id="IPR011453">
    <property type="entry name" value="DUF1559"/>
</dbReference>
<proteinExistence type="predicted"/>
<dbReference type="InterPro" id="IPR027558">
    <property type="entry name" value="Pre_pil_HX9DG_C"/>
</dbReference>
<protein>
    <submittedName>
        <fullName evidence="2">DUF1559 domain-containing protein</fullName>
    </submittedName>
</protein>
<dbReference type="NCBIfam" id="TIGR04294">
    <property type="entry name" value="pre_pil_HX9DG"/>
    <property type="match status" value="1"/>
</dbReference>
<dbReference type="EMBL" id="DSOK01000449">
    <property type="protein sequence ID" value="HEN17035.1"/>
    <property type="molecule type" value="Genomic_DNA"/>
</dbReference>
<dbReference type="InterPro" id="IPR012902">
    <property type="entry name" value="N_methyl_site"/>
</dbReference>